<keyword evidence="3" id="KW-1185">Reference proteome</keyword>
<name>A0A0W0Y9V6_9GAMM</name>
<dbReference type="EMBL" id="LNYU01000091">
    <property type="protein sequence ID" value="KTD53363.1"/>
    <property type="molecule type" value="Genomic_DNA"/>
</dbReference>
<organism evidence="2 3">
    <name type="scientific">Legionella santicrucis</name>
    <dbReference type="NCBI Taxonomy" id="45074"/>
    <lineage>
        <taxon>Bacteria</taxon>
        <taxon>Pseudomonadati</taxon>
        <taxon>Pseudomonadota</taxon>
        <taxon>Gammaproteobacteria</taxon>
        <taxon>Legionellales</taxon>
        <taxon>Legionellaceae</taxon>
        <taxon>Legionella</taxon>
    </lineage>
</organism>
<dbReference type="PATRIC" id="fig|45074.5.peg.4053"/>
<accession>A0A0W0Y9V6</accession>
<gene>
    <name evidence="2" type="ORF">Lsan_3773</name>
</gene>
<proteinExistence type="predicted"/>
<dbReference type="Proteomes" id="UP000054703">
    <property type="component" value="Unassembled WGS sequence"/>
</dbReference>
<dbReference type="STRING" id="45074.Lsan_3773"/>
<evidence type="ECO:0008006" key="4">
    <source>
        <dbReference type="Google" id="ProtNLM"/>
    </source>
</evidence>
<feature type="chain" id="PRO_5006917431" description="Zinc resistance-associated protein" evidence="1">
    <location>
        <begin position="25"/>
        <end position="148"/>
    </location>
</feature>
<evidence type="ECO:0000256" key="1">
    <source>
        <dbReference type="SAM" id="SignalP"/>
    </source>
</evidence>
<dbReference type="RefSeq" id="WP_058515666.1">
    <property type="nucleotide sequence ID" value="NZ_CAAAIH010000001.1"/>
</dbReference>
<feature type="signal peptide" evidence="1">
    <location>
        <begin position="1"/>
        <end position="24"/>
    </location>
</feature>
<protein>
    <recommendedName>
        <fullName evidence="4">Zinc resistance-associated protein</fullName>
    </recommendedName>
</protein>
<comment type="caution">
    <text evidence="2">The sequence shown here is derived from an EMBL/GenBank/DDBJ whole genome shotgun (WGS) entry which is preliminary data.</text>
</comment>
<dbReference type="AlphaFoldDB" id="A0A0W0Y9V6"/>
<reference evidence="2 3" key="1">
    <citation type="submission" date="2015-11" db="EMBL/GenBank/DDBJ databases">
        <title>Genomic analysis of 38 Legionella species identifies large and diverse effector repertoires.</title>
        <authorList>
            <person name="Burstein D."/>
            <person name="Amaro F."/>
            <person name="Zusman T."/>
            <person name="Lifshitz Z."/>
            <person name="Cohen O."/>
            <person name="Gilbert J.A."/>
            <person name="Pupko T."/>
            <person name="Shuman H.A."/>
            <person name="Segal G."/>
        </authorList>
    </citation>
    <scope>NUCLEOTIDE SEQUENCE [LARGE SCALE GENOMIC DNA]</scope>
    <source>
        <strain evidence="2 3">SC-63-C7</strain>
    </source>
</reference>
<sequence length="148" mass="16580">MNIKRFLLINSMALSLLGASIASAQPLVSGAGTSTNQSSHYRQSMNKILTPQQRAELVKIKKNLRVQMSPLIKEKRALSLQIRGKIATPNAKWSDISGLLEKRNAVEMKISTLLAKTQLQTYQKLGILLPIHHRHHHCQVQNKNVAKK</sequence>
<dbReference type="OrthoDB" id="5651290at2"/>
<keyword evidence="1" id="KW-0732">Signal</keyword>
<evidence type="ECO:0000313" key="3">
    <source>
        <dbReference type="Proteomes" id="UP000054703"/>
    </source>
</evidence>
<evidence type="ECO:0000313" key="2">
    <source>
        <dbReference type="EMBL" id="KTD53363.1"/>
    </source>
</evidence>